<evidence type="ECO:0000313" key="2">
    <source>
        <dbReference type="EMBL" id="GBP71148.1"/>
    </source>
</evidence>
<proteinExistence type="predicted"/>
<dbReference type="Proteomes" id="UP000299102">
    <property type="component" value="Unassembled WGS sequence"/>
</dbReference>
<name>A0A4C1Y5F7_EUMVA</name>
<comment type="caution">
    <text evidence="2">The sequence shown here is derived from an EMBL/GenBank/DDBJ whole genome shotgun (WGS) entry which is preliminary data.</text>
</comment>
<gene>
    <name evidence="2" type="ORF">EVAR_37243_1</name>
</gene>
<dbReference type="EMBL" id="BGZK01001098">
    <property type="protein sequence ID" value="GBP71148.1"/>
    <property type="molecule type" value="Genomic_DNA"/>
</dbReference>
<feature type="compositionally biased region" description="Basic and acidic residues" evidence="1">
    <location>
        <begin position="14"/>
        <end position="23"/>
    </location>
</feature>
<sequence length="72" mass="8286">MFKRAPSSTTVPHQKFERDWDRNQKHKATGELCRFCTELESSLGSAGQTKNGVSTEIERNNNIEIMVDSEKW</sequence>
<accession>A0A4C1Y5F7</accession>
<feature type="region of interest" description="Disordered" evidence="1">
    <location>
        <begin position="1"/>
        <end position="23"/>
    </location>
</feature>
<organism evidence="2 3">
    <name type="scientific">Eumeta variegata</name>
    <name type="common">Bagworm moth</name>
    <name type="synonym">Eumeta japonica</name>
    <dbReference type="NCBI Taxonomy" id="151549"/>
    <lineage>
        <taxon>Eukaryota</taxon>
        <taxon>Metazoa</taxon>
        <taxon>Ecdysozoa</taxon>
        <taxon>Arthropoda</taxon>
        <taxon>Hexapoda</taxon>
        <taxon>Insecta</taxon>
        <taxon>Pterygota</taxon>
        <taxon>Neoptera</taxon>
        <taxon>Endopterygota</taxon>
        <taxon>Lepidoptera</taxon>
        <taxon>Glossata</taxon>
        <taxon>Ditrysia</taxon>
        <taxon>Tineoidea</taxon>
        <taxon>Psychidae</taxon>
        <taxon>Oiketicinae</taxon>
        <taxon>Eumeta</taxon>
    </lineage>
</organism>
<evidence type="ECO:0000313" key="3">
    <source>
        <dbReference type="Proteomes" id="UP000299102"/>
    </source>
</evidence>
<keyword evidence="3" id="KW-1185">Reference proteome</keyword>
<protein>
    <submittedName>
        <fullName evidence="2">Uncharacterized protein</fullName>
    </submittedName>
</protein>
<dbReference type="AlphaFoldDB" id="A0A4C1Y5F7"/>
<reference evidence="2 3" key="1">
    <citation type="journal article" date="2019" name="Commun. Biol.">
        <title>The bagworm genome reveals a unique fibroin gene that provides high tensile strength.</title>
        <authorList>
            <person name="Kono N."/>
            <person name="Nakamura H."/>
            <person name="Ohtoshi R."/>
            <person name="Tomita M."/>
            <person name="Numata K."/>
            <person name="Arakawa K."/>
        </authorList>
    </citation>
    <scope>NUCLEOTIDE SEQUENCE [LARGE SCALE GENOMIC DNA]</scope>
</reference>
<feature type="compositionally biased region" description="Polar residues" evidence="1">
    <location>
        <begin position="1"/>
        <end position="12"/>
    </location>
</feature>
<evidence type="ECO:0000256" key="1">
    <source>
        <dbReference type="SAM" id="MobiDB-lite"/>
    </source>
</evidence>